<evidence type="ECO:0000313" key="1">
    <source>
        <dbReference type="EMBL" id="KAJ2790839.1"/>
    </source>
</evidence>
<name>A0ACC1KJT8_9FUNG</name>
<protein>
    <submittedName>
        <fullName evidence="1">Uncharacterized protein</fullName>
    </submittedName>
</protein>
<comment type="caution">
    <text evidence="1">The sequence shown here is derived from an EMBL/GenBank/DDBJ whole genome shotgun (WGS) entry which is preliminary data.</text>
</comment>
<organism evidence="1 2">
    <name type="scientific">Coemansia helicoidea</name>
    <dbReference type="NCBI Taxonomy" id="1286919"/>
    <lineage>
        <taxon>Eukaryota</taxon>
        <taxon>Fungi</taxon>
        <taxon>Fungi incertae sedis</taxon>
        <taxon>Zoopagomycota</taxon>
        <taxon>Kickxellomycotina</taxon>
        <taxon>Kickxellomycetes</taxon>
        <taxon>Kickxellales</taxon>
        <taxon>Kickxellaceae</taxon>
        <taxon>Coemansia</taxon>
    </lineage>
</organism>
<evidence type="ECO:0000313" key="2">
    <source>
        <dbReference type="Proteomes" id="UP001140087"/>
    </source>
</evidence>
<reference evidence="1" key="1">
    <citation type="submission" date="2022-07" db="EMBL/GenBank/DDBJ databases">
        <title>Phylogenomic reconstructions and comparative analyses of Kickxellomycotina fungi.</title>
        <authorList>
            <person name="Reynolds N.K."/>
            <person name="Stajich J.E."/>
            <person name="Barry K."/>
            <person name="Grigoriev I.V."/>
            <person name="Crous P."/>
            <person name="Smith M.E."/>
        </authorList>
    </citation>
    <scope>NUCLEOTIDE SEQUENCE</scope>
    <source>
        <strain evidence="1">BCRC 34780</strain>
    </source>
</reference>
<sequence>GPLYEYFKGELMHTDGSDSSIFQANMYLAEDRILCFELVSKRRENYILRYVRAAKAVTDVPDSLDELISQRRRWLNGSFFATFYALVHWYRMVRTSHSLYRRVMLTIELIYQTISMIFSWFSISNFYLAYFFLEQNLKAIYDSQKTPNPDSLNADPFHGAGYIVMEVFRELYILALVMQFVLSLGNRPQGTKAIYRFSVALFSVIMVIIVYVAMYSVVYTAVHTDYDGGVVGLLKQPKFRDIVISMAATYGLYIISSLLYFEPWHMVTSFVQYMLWLPSSINILMVYAFCNTHDVSWGTKGDTGAVAGLSHAKVGTEGGRKFAEISLPADASDALKDYETFIDELKNPKEVEVKKRDAATKREDANKTFRTMLVLSWMTSNIVLAMVISSTWFADVVTKKDSTGSTNVYLSFIF</sequence>
<keyword evidence="2" id="KW-1185">Reference proteome</keyword>
<proteinExistence type="predicted"/>
<feature type="non-terminal residue" evidence="1">
    <location>
        <position position="1"/>
    </location>
</feature>
<gene>
    <name evidence="1" type="ORF">H4R21_006431</name>
</gene>
<feature type="non-terminal residue" evidence="1">
    <location>
        <position position="414"/>
    </location>
</feature>
<dbReference type="EMBL" id="JANBUN010003422">
    <property type="protein sequence ID" value="KAJ2790839.1"/>
    <property type="molecule type" value="Genomic_DNA"/>
</dbReference>
<accession>A0ACC1KJT8</accession>
<dbReference type="Proteomes" id="UP001140087">
    <property type="component" value="Unassembled WGS sequence"/>
</dbReference>